<proteinExistence type="predicted"/>
<feature type="compositionally biased region" description="Polar residues" evidence="1">
    <location>
        <begin position="477"/>
        <end position="487"/>
    </location>
</feature>
<dbReference type="VEuPathDB" id="CryptoDB:Vbra_4178"/>
<feature type="compositionally biased region" description="Low complexity" evidence="1">
    <location>
        <begin position="912"/>
        <end position="923"/>
    </location>
</feature>
<organism evidence="2 3">
    <name type="scientific">Vitrella brassicaformis (strain CCMP3155)</name>
    <dbReference type="NCBI Taxonomy" id="1169540"/>
    <lineage>
        <taxon>Eukaryota</taxon>
        <taxon>Sar</taxon>
        <taxon>Alveolata</taxon>
        <taxon>Colpodellida</taxon>
        <taxon>Vitrellaceae</taxon>
        <taxon>Vitrella</taxon>
    </lineage>
</organism>
<feature type="region of interest" description="Disordered" evidence="1">
    <location>
        <begin position="828"/>
        <end position="932"/>
    </location>
</feature>
<keyword evidence="3" id="KW-1185">Reference proteome</keyword>
<dbReference type="STRING" id="1169540.A0A0G4F6N3"/>
<gene>
    <name evidence="2" type="ORF">Vbra_4178</name>
</gene>
<evidence type="ECO:0000313" key="3">
    <source>
        <dbReference type="Proteomes" id="UP000041254"/>
    </source>
</evidence>
<dbReference type="Gene3D" id="3.40.50.300">
    <property type="entry name" value="P-loop containing nucleotide triphosphate hydrolases"/>
    <property type="match status" value="1"/>
</dbReference>
<dbReference type="InterPro" id="IPR027417">
    <property type="entry name" value="P-loop_NTPase"/>
</dbReference>
<feature type="compositionally biased region" description="Polar residues" evidence="1">
    <location>
        <begin position="119"/>
        <end position="129"/>
    </location>
</feature>
<feature type="compositionally biased region" description="Basic and acidic residues" evidence="1">
    <location>
        <begin position="878"/>
        <end position="888"/>
    </location>
</feature>
<dbReference type="Proteomes" id="UP000041254">
    <property type="component" value="Unassembled WGS sequence"/>
</dbReference>
<feature type="region of interest" description="Disordered" evidence="1">
    <location>
        <begin position="35"/>
        <end position="54"/>
    </location>
</feature>
<sequence length="953" mass="103839">MTGCIACIEAASASLSVKPIRPQSELVSVLCSSAVMPGSPGSPEPPRPSGPLSRLQLSQPSIALHPSYSSRNVHSRADSQYGTNGLPHSGHRRSPTTNHPQHPQQQRASHPLSSLPVASRSQELQSGRQQGPDLRGAAPPSPPIHNPFLPLEMPSPVTQQRQQGGEENRKTMGKRDRSRLANRDVNEPRVPESLSARDRPANGQERRQDSAGSNDDGVFGMTYSEHRWDFHRVMEVKSLLRKYPWAAMKTIVVFAWRQSDAEMLADALMKTRAFGEVETYHLGRTRAQLAAVMDRFMTGKVRVLVATNGVDLVHAGHAPRADGVIHMTIPQSIENYVKDTKYTGGQPHDNGADGPRGHSHVFVRPEDLLMMHRNASVPLVDPWAATRLACTLMDGLIKPRPNAHTNTSIHTSIHVSRSDQQPESGQGGGGGRVVAVSLPSTNAMAALKAQAPDDVTTFFRMLDQTIQHQQQQQQQQDGPPTTSTSRIYPNVPLTYKLRFSRTTKEAVCEKCDFMRSFMASATQHANGVWSVRATDAVTATGRSPPELSKELAKAAHDEGFAVGRCDWQAWGVVVVMRGGEQQEDGREDAFGGMRAAVEATLQKLYETLKGSVAKLEAAFMALYLSTKETGAQARQDKLNSLVQAYFAHTQGGAGCPRSLLQVVCDAAVGAAKADGLIVQSRLEICGGEIGSESFLRFKHLFVSAPMNSDQVDQWGISTRNGVRHRTKIANQLSHAVKNTLKNMPLLYELTEQPPTVSTRDVAVKHLAPLTIARALARINTHSLPKSVCEAFSPTTMGAPDIATLPFGFLLDAAQQAVTQHREKLLMHTRRRAPGLGLQQEQTERGKKRSLLAASEEQQRPYAPQSARRTENNKGNNKRAADTELHEGGQRGAKGRRRNHQAGDGKKRQRGTAAVEAVAPANPADQPISDPAAAAVPVAAEPTYMTRSKKRKVT</sequence>
<evidence type="ECO:0000256" key="1">
    <source>
        <dbReference type="SAM" id="MobiDB-lite"/>
    </source>
</evidence>
<reference evidence="2 3" key="1">
    <citation type="submission" date="2014-11" db="EMBL/GenBank/DDBJ databases">
        <authorList>
            <person name="Zhu J."/>
            <person name="Qi W."/>
            <person name="Song R."/>
        </authorList>
    </citation>
    <scope>NUCLEOTIDE SEQUENCE [LARGE SCALE GENOMIC DNA]</scope>
</reference>
<feature type="compositionally biased region" description="Pro residues" evidence="1">
    <location>
        <begin position="40"/>
        <end position="49"/>
    </location>
</feature>
<dbReference type="SUPFAM" id="SSF52540">
    <property type="entry name" value="P-loop containing nucleoside triphosphate hydrolases"/>
    <property type="match status" value="1"/>
</dbReference>
<evidence type="ECO:0008006" key="4">
    <source>
        <dbReference type="Google" id="ProtNLM"/>
    </source>
</evidence>
<protein>
    <recommendedName>
        <fullName evidence="4">Helicase C-terminal domain-containing protein</fullName>
    </recommendedName>
</protein>
<evidence type="ECO:0000313" key="2">
    <source>
        <dbReference type="EMBL" id="CEM07777.1"/>
    </source>
</evidence>
<feature type="compositionally biased region" description="Basic and acidic residues" evidence="1">
    <location>
        <begin position="164"/>
        <end position="209"/>
    </location>
</feature>
<feature type="region of interest" description="Disordered" evidence="1">
    <location>
        <begin position="412"/>
        <end position="434"/>
    </location>
</feature>
<dbReference type="PhylomeDB" id="A0A0G4F6N3"/>
<feature type="compositionally biased region" description="Polar residues" evidence="1">
    <location>
        <begin position="412"/>
        <end position="424"/>
    </location>
</feature>
<dbReference type="InParanoid" id="A0A0G4F6N3"/>
<feature type="region of interest" description="Disordered" evidence="1">
    <location>
        <begin position="69"/>
        <end position="218"/>
    </location>
</feature>
<dbReference type="AlphaFoldDB" id="A0A0G4F6N3"/>
<feature type="region of interest" description="Disordered" evidence="1">
    <location>
        <begin position="466"/>
        <end position="488"/>
    </location>
</feature>
<name>A0A0G4F6N3_VITBC</name>
<feature type="region of interest" description="Disordered" evidence="1">
    <location>
        <begin position="340"/>
        <end position="360"/>
    </location>
</feature>
<dbReference type="EMBL" id="CDMY01000377">
    <property type="protein sequence ID" value="CEM07777.1"/>
    <property type="molecule type" value="Genomic_DNA"/>
</dbReference>
<feature type="compositionally biased region" description="Polar residues" evidence="1">
    <location>
        <begin position="69"/>
        <end position="83"/>
    </location>
</feature>
<accession>A0A0G4F6N3</accession>
<feature type="compositionally biased region" description="Low complexity" evidence="1">
    <location>
        <begin position="467"/>
        <end position="476"/>
    </location>
</feature>